<evidence type="ECO:0000256" key="15">
    <source>
        <dbReference type="ARBA" id="ARBA00023136"/>
    </source>
</evidence>
<dbReference type="Proteomes" id="UP000290815">
    <property type="component" value="Chromosome"/>
</dbReference>
<dbReference type="EMBL" id="LR215024">
    <property type="protein sequence ID" value="VEU70068.1"/>
    <property type="molecule type" value="Genomic_DNA"/>
</dbReference>
<dbReference type="KEGG" id="mgly:NCTC10194_00063"/>
<keyword evidence="11" id="KW-0812">Transmembrane</keyword>
<comment type="subcellular location">
    <subcellularLocation>
        <location evidence="2">Cell membrane</location>
        <topology evidence="2">Multi-pass membrane protein</topology>
    </subcellularLocation>
</comment>
<keyword evidence="10 24" id="KW-0808">Transferase</keyword>
<keyword evidence="16" id="KW-0594">Phospholipid biosynthesis</keyword>
<evidence type="ECO:0000256" key="17">
    <source>
        <dbReference type="ARBA" id="ARBA00023264"/>
    </source>
</evidence>
<gene>
    <name evidence="24" type="primary">cdsA</name>
    <name evidence="24" type="ORF">NCTC10194_00063</name>
</gene>
<evidence type="ECO:0000256" key="20">
    <source>
        <dbReference type="ARBA" id="ARBA00032253"/>
    </source>
</evidence>
<name>A0A449AUB4_9BACT</name>
<keyword evidence="9" id="KW-0444">Lipid biosynthesis</keyword>
<evidence type="ECO:0000256" key="21">
    <source>
        <dbReference type="ARBA" id="ARBA00032396"/>
    </source>
</evidence>
<dbReference type="GO" id="GO:0004605">
    <property type="term" value="F:phosphatidate cytidylyltransferase activity"/>
    <property type="evidence" value="ECO:0007669"/>
    <property type="project" value="UniProtKB-EC"/>
</dbReference>
<comment type="pathway">
    <text evidence="3">Phospholipid metabolism; CDP-diacylglycerol biosynthesis; CDP-diacylglycerol from sn-glycerol 3-phosphate: step 3/3.</text>
</comment>
<dbReference type="Pfam" id="PF01148">
    <property type="entry name" value="CTP_transf_1"/>
    <property type="match status" value="1"/>
</dbReference>
<protein>
    <recommendedName>
        <fullName evidence="7">Phosphatidate cytidylyltransferase</fullName>
        <ecNumber evidence="6">2.7.7.41</ecNumber>
    </recommendedName>
    <alternativeName>
        <fullName evidence="20">CDP-DAG synthase</fullName>
    </alternativeName>
    <alternativeName>
        <fullName evidence="22">CDP-DG synthase</fullName>
    </alternativeName>
    <alternativeName>
        <fullName evidence="18">CDP-diacylglycerol synthase</fullName>
    </alternativeName>
    <alternativeName>
        <fullName evidence="21">CDP-diglyceride pyrophosphorylase</fullName>
    </alternativeName>
    <alternativeName>
        <fullName evidence="23">CDP-diglyceride synthase</fullName>
    </alternativeName>
    <alternativeName>
        <fullName evidence="19">CTP:phosphatidate cytidylyltransferase</fullName>
    </alternativeName>
</protein>
<reference evidence="24 25" key="1">
    <citation type="submission" date="2019-01" db="EMBL/GenBank/DDBJ databases">
        <authorList>
            <consortium name="Pathogen Informatics"/>
        </authorList>
    </citation>
    <scope>NUCLEOTIDE SEQUENCE [LARGE SCALE GENOMIC DNA]</scope>
    <source>
        <strain evidence="24 25">NCTC10194</strain>
    </source>
</reference>
<evidence type="ECO:0000256" key="22">
    <source>
        <dbReference type="ARBA" id="ARBA00032743"/>
    </source>
</evidence>
<dbReference type="EC" id="2.7.7.41" evidence="6"/>
<dbReference type="AlphaFoldDB" id="A0A449AUB4"/>
<dbReference type="GO" id="GO:0016024">
    <property type="term" value="P:CDP-diacylglycerol biosynthetic process"/>
    <property type="evidence" value="ECO:0007669"/>
    <property type="project" value="TreeGrafter"/>
</dbReference>
<comment type="similarity">
    <text evidence="5">Belongs to the CDS family.</text>
</comment>
<keyword evidence="13" id="KW-1133">Transmembrane helix</keyword>
<evidence type="ECO:0000256" key="14">
    <source>
        <dbReference type="ARBA" id="ARBA00023098"/>
    </source>
</evidence>
<evidence type="ECO:0000256" key="18">
    <source>
        <dbReference type="ARBA" id="ARBA00029893"/>
    </source>
</evidence>
<comment type="pathway">
    <text evidence="4">Lipid metabolism.</text>
</comment>
<proteinExistence type="inferred from homology"/>
<keyword evidence="14" id="KW-0443">Lipid metabolism</keyword>
<comment type="catalytic activity">
    <reaction evidence="1">
        <text>a 1,2-diacyl-sn-glycero-3-phosphate + CTP + H(+) = a CDP-1,2-diacyl-sn-glycerol + diphosphate</text>
        <dbReference type="Rhea" id="RHEA:16229"/>
        <dbReference type="ChEBI" id="CHEBI:15378"/>
        <dbReference type="ChEBI" id="CHEBI:33019"/>
        <dbReference type="ChEBI" id="CHEBI:37563"/>
        <dbReference type="ChEBI" id="CHEBI:58332"/>
        <dbReference type="ChEBI" id="CHEBI:58608"/>
        <dbReference type="EC" id="2.7.7.41"/>
    </reaction>
</comment>
<evidence type="ECO:0000256" key="11">
    <source>
        <dbReference type="ARBA" id="ARBA00022692"/>
    </source>
</evidence>
<keyword evidence="17" id="KW-1208">Phospholipid metabolism</keyword>
<dbReference type="GO" id="GO:0005886">
    <property type="term" value="C:plasma membrane"/>
    <property type="evidence" value="ECO:0007669"/>
    <property type="project" value="UniProtKB-SubCell"/>
</dbReference>
<evidence type="ECO:0000256" key="2">
    <source>
        <dbReference type="ARBA" id="ARBA00004651"/>
    </source>
</evidence>
<evidence type="ECO:0000256" key="8">
    <source>
        <dbReference type="ARBA" id="ARBA00022475"/>
    </source>
</evidence>
<evidence type="ECO:0000256" key="4">
    <source>
        <dbReference type="ARBA" id="ARBA00005189"/>
    </source>
</evidence>
<keyword evidence="25" id="KW-1185">Reference proteome</keyword>
<evidence type="ECO:0000256" key="12">
    <source>
        <dbReference type="ARBA" id="ARBA00022695"/>
    </source>
</evidence>
<dbReference type="PANTHER" id="PTHR46382:SF1">
    <property type="entry name" value="PHOSPHATIDATE CYTIDYLYLTRANSFERASE"/>
    <property type="match status" value="1"/>
</dbReference>
<evidence type="ECO:0000256" key="23">
    <source>
        <dbReference type="ARBA" id="ARBA00033406"/>
    </source>
</evidence>
<evidence type="ECO:0000256" key="13">
    <source>
        <dbReference type="ARBA" id="ARBA00022989"/>
    </source>
</evidence>
<keyword evidence="8" id="KW-1003">Cell membrane</keyword>
<keyword evidence="12 24" id="KW-0548">Nucleotidyltransferase</keyword>
<organism evidence="24 25">
    <name type="scientific">Mycoplasmopsis glycophila</name>
    <dbReference type="NCBI Taxonomy" id="171285"/>
    <lineage>
        <taxon>Bacteria</taxon>
        <taxon>Bacillati</taxon>
        <taxon>Mycoplasmatota</taxon>
        <taxon>Mycoplasmoidales</taxon>
        <taxon>Metamycoplasmataceae</taxon>
        <taxon>Mycoplasmopsis</taxon>
    </lineage>
</organism>
<keyword evidence="15" id="KW-0472">Membrane</keyword>
<evidence type="ECO:0000256" key="19">
    <source>
        <dbReference type="ARBA" id="ARBA00031825"/>
    </source>
</evidence>
<accession>A0A449AUB4</accession>
<evidence type="ECO:0000256" key="16">
    <source>
        <dbReference type="ARBA" id="ARBA00023209"/>
    </source>
</evidence>
<dbReference type="RefSeq" id="WP_027333672.1">
    <property type="nucleotide sequence ID" value="NZ_LR215024.1"/>
</dbReference>
<evidence type="ECO:0000256" key="9">
    <source>
        <dbReference type="ARBA" id="ARBA00022516"/>
    </source>
</evidence>
<evidence type="ECO:0000256" key="5">
    <source>
        <dbReference type="ARBA" id="ARBA00010185"/>
    </source>
</evidence>
<evidence type="ECO:0000313" key="24">
    <source>
        <dbReference type="EMBL" id="VEU70068.1"/>
    </source>
</evidence>
<evidence type="ECO:0000256" key="3">
    <source>
        <dbReference type="ARBA" id="ARBA00005119"/>
    </source>
</evidence>
<dbReference type="PANTHER" id="PTHR46382">
    <property type="entry name" value="PHOSPHATIDATE CYTIDYLYLTRANSFERASE"/>
    <property type="match status" value="1"/>
</dbReference>
<evidence type="ECO:0000256" key="7">
    <source>
        <dbReference type="ARBA" id="ARBA00019373"/>
    </source>
</evidence>
<evidence type="ECO:0000256" key="1">
    <source>
        <dbReference type="ARBA" id="ARBA00001698"/>
    </source>
</evidence>
<sequence length="341" mass="39267">MKTDTLPKRDNLWKTRIFPALLLTFLFIVFISIFKLSFSNLIFDYKSLYWTFRFTSLTFFIILISYIFYELNKVFFKNKLIIVFLIVCMLAISLLDVEYFKSTWLLSGNAVLTAFGQVKFLFINVNYSVNFLMFFALPILFLVAKVIEIRKRIIWKKVILMTLYYFVTSFVLIAFIKTFVIFMSHSNGLEYILLFVLVSIGADIGGFFGGKLLGHKLFANKLAPQISPKKTIEGALVGYLFALFLAFAFIFAWNAAFPSDDNLGQIFLGSKNYGAYKLIFMMNLLVSPAFAILGDLYFSFLKRKTGIKDFSNLLKGHGGLLDRIDSISVVFALWFIIFLFL</sequence>
<evidence type="ECO:0000256" key="6">
    <source>
        <dbReference type="ARBA" id="ARBA00012487"/>
    </source>
</evidence>
<evidence type="ECO:0000313" key="25">
    <source>
        <dbReference type="Proteomes" id="UP000290815"/>
    </source>
</evidence>
<evidence type="ECO:0000256" key="10">
    <source>
        <dbReference type="ARBA" id="ARBA00022679"/>
    </source>
</evidence>